<dbReference type="InterPro" id="IPR036865">
    <property type="entry name" value="CRAL-TRIO_dom_sf"/>
</dbReference>
<sequence length="119" mass="13261">MLKPVTRQKLHIEGDKYIKILSEHLQTIPLLLGGCCRCAQCSALTARHTCQSIIDSNEDLQPSDSSVEVVDNSYMLDQLSYSGHCDKVLRTAILSILMLWVVIALIAGIYDPEQYSLLP</sequence>
<dbReference type="AlphaFoldDB" id="A0A5K1D383"/>
<dbReference type="PROSITE" id="PS51257">
    <property type="entry name" value="PROKAR_LIPOPROTEIN"/>
    <property type="match status" value="1"/>
</dbReference>
<dbReference type="EMBL" id="LR721783">
    <property type="protein sequence ID" value="VVW32926.1"/>
    <property type="molecule type" value="Genomic_DNA"/>
</dbReference>
<evidence type="ECO:0000313" key="2">
    <source>
        <dbReference type="EMBL" id="VVW32926.1"/>
    </source>
</evidence>
<keyword evidence="1" id="KW-1133">Transmembrane helix</keyword>
<evidence type="ECO:0000256" key="1">
    <source>
        <dbReference type="SAM" id="Phobius"/>
    </source>
</evidence>
<accession>A0A5K1D383</accession>
<feature type="transmembrane region" description="Helical" evidence="1">
    <location>
        <begin position="88"/>
        <end position="110"/>
    </location>
</feature>
<dbReference type="SUPFAM" id="SSF52087">
    <property type="entry name" value="CRAL/TRIO domain"/>
    <property type="match status" value="1"/>
</dbReference>
<organism evidence="2">
    <name type="scientific">Nymphaea colorata</name>
    <name type="common">pocket water lily</name>
    <dbReference type="NCBI Taxonomy" id="210225"/>
    <lineage>
        <taxon>Eukaryota</taxon>
        <taxon>Viridiplantae</taxon>
        <taxon>Streptophyta</taxon>
        <taxon>Embryophyta</taxon>
        <taxon>Tracheophyta</taxon>
        <taxon>Spermatophyta</taxon>
        <taxon>Magnoliopsida</taxon>
        <taxon>Nymphaeales</taxon>
        <taxon>Nymphaeaceae</taxon>
        <taxon>Nymphaea</taxon>
    </lineage>
</organism>
<keyword evidence="1" id="KW-0472">Membrane</keyword>
<gene>
    <name evidence="2" type="ORF">NYM_LOCUS19112</name>
</gene>
<name>A0A5K1D383_9MAGN</name>
<reference evidence="2" key="1">
    <citation type="submission" date="2019-09" db="EMBL/GenBank/DDBJ databases">
        <authorList>
            <person name="Zhang L."/>
        </authorList>
    </citation>
    <scope>NUCLEOTIDE SEQUENCE</scope>
</reference>
<dbReference type="PANTHER" id="PTHR47041">
    <property type="entry name" value="SEC14 CYTOSOLIC FACTOR FAMILY PROTEIN / PHOSPHOGLYCERIDE TRANSFER FAMILY PROTEIN"/>
    <property type="match status" value="1"/>
</dbReference>
<dbReference type="PANTHER" id="PTHR47041:SF2">
    <property type="entry name" value="SEC14 CYTOSOLIC FACTOR FAMILY PROTEIN _ PHOSPHOGLYCERIDE TRANSFER FAMILY PROTEIN"/>
    <property type="match status" value="1"/>
</dbReference>
<proteinExistence type="predicted"/>
<protein>
    <submittedName>
        <fullName evidence="2">Uncharacterized protein</fullName>
    </submittedName>
</protein>
<keyword evidence="1" id="KW-0812">Transmembrane</keyword>